<gene>
    <name evidence="4" type="ORF">NSK_006605</name>
</gene>
<reference evidence="4 5" key="1">
    <citation type="submission" date="2019-01" db="EMBL/GenBank/DDBJ databases">
        <title>Nuclear Genome Assembly of the Microalgal Biofuel strain Nannochloropsis salina CCMP1776.</title>
        <authorList>
            <person name="Hovde B."/>
        </authorList>
    </citation>
    <scope>NUCLEOTIDE SEQUENCE [LARGE SCALE GENOMIC DNA]</scope>
    <source>
        <strain evidence="4 5">CCMP1776</strain>
    </source>
</reference>
<dbReference type="AlphaFoldDB" id="A0A4D9CV15"/>
<keyword evidence="3" id="KW-0687">Ribonucleoprotein</keyword>
<dbReference type="GO" id="GO:0003723">
    <property type="term" value="F:RNA binding"/>
    <property type="evidence" value="ECO:0007669"/>
    <property type="project" value="TreeGrafter"/>
</dbReference>
<organism evidence="4 5">
    <name type="scientific">Nannochloropsis salina CCMP1776</name>
    <dbReference type="NCBI Taxonomy" id="1027361"/>
    <lineage>
        <taxon>Eukaryota</taxon>
        <taxon>Sar</taxon>
        <taxon>Stramenopiles</taxon>
        <taxon>Ochrophyta</taxon>
        <taxon>Eustigmatophyceae</taxon>
        <taxon>Eustigmatales</taxon>
        <taxon>Monodopsidaceae</taxon>
        <taxon>Microchloropsis</taxon>
        <taxon>Microchloropsis salina</taxon>
    </lineage>
</organism>
<dbReference type="InterPro" id="IPR001380">
    <property type="entry name" value="Ribosomal_eL13"/>
</dbReference>
<proteinExistence type="inferred from homology"/>
<name>A0A4D9CV15_9STRA</name>
<dbReference type="HAMAP" id="MF_00499">
    <property type="entry name" value="Ribosomal_eL13"/>
    <property type="match status" value="1"/>
</dbReference>
<keyword evidence="2" id="KW-0689">Ribosomal protein</keyword>
<dbReference type="OrthoDB" id="10264538at2759"/>
<evidence type="ECO:0000313" key="4">
    <source>
        <dbReference type="EMBL" id="TFJ81937.1"/>
    </source>
</evidence>
<dbReference type="PANTHER" id="PTHR11722:SF0">
    <property type="entry name" value="LARGE RIBOSOMAL SUBUNIT PROTEIN EL13"/>
    <property type="match status" value="1"/>
</dbReference>
<evidence type="ECO:0000256" key="3">
    <source>
        <dbReference type="ARBA" id="ARBA00023274"/>
    </source>
</evidence>
<dbReference type="GO" id="GO:0022625">
    <property type="term" value="C:cytosolic large ribosomal subunit"/>
    <property type="evidence" value="ECO:0007669"/>
    <property type="project" value="TreeGrafter"/>
</dbReference>
<evidence type="ECO:0000256" key="1">
    <source>
        <dbReference type="ARBA" id="ARBA00005640"/>
    </source>
</evidence>
<protein>
    <recommendedName>
        <fullName evidence="6">60S ribosomal protein L13</fullName>
    </recommendedName>
</protein>
<dbReference type="Gene3D" id="1.20.5.110">
    <property type="match status" value="1"/>
</dbReference>
<comment type="similarity">
    <text evidence="1">Belongs to the eukaryotic ribosomal protein eL13 family.</text>
</comment>
<sequence length="252" mass="28159">MAFEANHRIIIELRTSYKTSDKQRQPAVAKELAGRTKARAGGHAGRMVRHNNVIPNQHFHKDWQTRVKTWFDQPAKKKARRLARKAKAAALAPRPAQLLRPVVHAPTQRYNHKTRLGRGFTMQELKEAGLTKKYAKSVGIAVDHRRTNLSVESLQANVQRLKEYKSKLIVFPMGRVKKPKAGDSSTAECRAAVQATGTVLPLPTGRKAVEFVSVSEELKNFRAHTALRVARNDQKLDGIRRGKALKAGKGDA</sequence>
<dbReference type="PANTHER" id="PTHR11722">
    <property type="entry name" value="60S RIBOSOMAL PROTEIN L13"/>
    <property type="match status" value="1"/>
</dbReference>
<comment type="caution">
    <text evidence="4">The sequence shown here is derived from an EMBL/GenBank/DDBJ whole genome shotgun (WGS) entry which is preliminary data.</text>
</comment>
<accession>A0A4D9CV15</accession>
<dbReference type="Pfam" id="PF01294">
    <property type="entry name" value="Ribosomal_L13e"/>
    <property type="match status" value="1"/>
</dbReference>
<keyword evidence="5" id="KW-1185">Reference proteome</keyword>
<dbReference type="GO" id="GO:0006412">
    <property type="term" value="P:translation"/>
    <property type="evidence" value="ECO:0007669"/>
    <property type="project" value="InterPro"/>
</dbReference>
<dbReference type="GO" id="GO:0003735">
    <property type="term" value="F:structural constituent of ribosome"/>
    <property type="evidence" value="ECO:0007669"/>
    <property type="project" value="InterPro"/>
</dbReference>
<dbReference type="EMBL" id="SDOX01000121">
    <property type="protein sequence ID" value="TFJ81937.1"/>
    <property type="molecule type" value="Genomic_DNA"/>
</dbReference>
<dbReference type="Proteomes" id="UP000355283">
    <property type="component" value="Unassembled WGS sequence"/>
</dbReference>
<evidence type="ECO:0000313" key="5">
    <source>
        <dbReference type="Proteomes" id="UP000355283"/>
    </source>
</evidence>
<evidence type="ECO:0000256" key="2">
    <source>
        <dbReference type="ARBA" id="ARBA00022980"/>
    </source>
</evidence>
<evidence type="ECO:0008006" key="6">
    <source>
        <dbReference type="Google" id="ProtNLM"/>
    </source>
</evidence>